<dbReference type="AlphaFoldDB" id="A0A7E6ENA8"/>
<feature type="domain" description="DUF4817" evidence="2">
    <location>
        <begin position="41"/>
        <end position="91"/>
    </location>
</feature>
<feature type="region of interest" description="Disordered" evidence="1">
    <location>
        <begin position="88"/>
        <end position="116"/>
    </location>
</feature>
<evidence type="ECO:0000256" key="1">
    <source>
        <dbReference type="SAM" id="MobiDB-lite"/>
    </source>
</evidence>
<evidence type="ECO:0000259" key="2">
    <source>
        <dbReference type="Pfam" id="PF16087"/>
    </source>
</evidence>
<keyword evidence="3" id="KW-1185">Reference proteome</keyword>
<dbReference type="RefSeq" id="XP_036357121.1">
    <property type="nucleotide sequence ID" value="XM_036501228.1"/>
</dbReference>
<name>A0A7E6ENA8_9MOLL</name>
<proteinExistence type="predicted"/>
<dbReference type="Pfam" id="PF16087">
    <property type="entry name" value="DUF4817"/>
    <property type="match status" value="1"/>
</dbReference>
<protein>
    <submittedName>
        <fullName evidence="4">Uncharacterized protein LOC118762539 isoform X1</fullName>
    </submittedName>
</protein>
<organism evidence="3 4">
    <name type="scientific">Octopus sinensis</name>
    <name type="common">East Asian common octopus</name>
    <dbReference type="NCBI Taxonomy" id="2607531"/>
    <lineage>
        <taxon>Eukaryota</taxon>
        <taxon>Metazoa</taxon>
        <taxon>Spiralia</taxon>
        <taxon>Lophotrochozoa</taxon>
        <taxon>Mollusca</taxon>
        <taxon>Cephalopoda</taxon>
        <taxon>Coleoidea</taxon>
        <taxon>Octopodiformes</taxon>
        <taxon>Octopoda</taxon>
        <taxon>Incirrata</taxon>
        <taxon>Octopodidae</taxon>
        <taxon>Octopus</taxon>
    </lineage>
</organism>
<dbReference type="KEGG" id="osn:118762539"/>
<dbReference type="InterPro" id="IPR032135">
    <property type="entry name" value="DUF4817"/>
</dbReference>
<reference evidence="4" key="1">
    <citation type="submission" date="2025-08" db="UniProtKB">
        <authorList>
            <consortium name="RefSeq"/>
        </authorList>
    </citation>
    <scope>IDENTIFICATION</scope>
</reference>
<evidence type="ECO:0000313" key="4">
    <source>
        <dbReference type="RefSeq" id="XP_036357121.1"/>
    </source>
</evidence>
<dbReference type="Proteomes" id="UP000515154">
    <property type="component" value="Linkage group LG3"/>
</dbReference>
<accession>A0A7E6ENA8</accession>
<evidence type="ECO:0000313" key="3">
    <source>
        <dbReference type="Proteomes" id="UP000515154"/>
    </source>
</evidence>
<sequence>MIGMCLKQLLCGPIITGTVVEERGFVFEASRKTAFRMNRNQRKDTVRHYFPCGSNADEASRRHNEVFHIHAVQCRNIKSFVNKFERTGSVNDASRSGRPATAASDEKGEQLEDNLINSPQKSFVVNTVASLSHS</sequence>
<gene>
    <name evidence="4" type="primary">LOC118762539</name>
</gene>